<sequence>PTRCFPLHSPCSNDTIHRYLVIHQSPEVENPEKGLKRLHDEWGWQSLEGGELIANGAMMNDIESTELLRQFLTERLEEDTITPFVYTHRDRAGRTASFVHYPNRLHANSLIGRIHTAGTQDTLLQHRVNAEVALHDESEPAASVLDSVLQEGRPVYLMGNTVAGFMRELSEEIDRRSIE</sequence>
<reference evidence="1" key="1">
    <citation type="submission" date="2022-09" db="EMBL/GenBank/DDBJ databases">
        <title>Haloadaptaus new haloarchaeum isolated from saline soil.</title>
        <authorList>
            <person name="Duran-Viseras A."/>
            <person name="Sanchez-Porro C."/>
            <person name="Ventosa A."/>
        </authorList>
    </citation>
    <scope>NUCLEOTIDE SEQUENCE</scope>
    <source>
        <strain evidence="1">F3-133</strain>
    </source>
</reference>
<protein>
    <submittedName>
        <fullName evidence="1">Uncharacterized protein</fullName>
    </submittedName>
</protein>
<keyword evidence="2" id="KW-1185">Reference proteome</keyword>
<comment type="caution">
    <text evidence="1">The sequence shown here is derived from an EMBL/GenBank/DDBJ whole genome shotgun (WGS) entry which is preliminary data.</text>
</comment>
<gene>
    <name evidence="1" type="ORF">EGH25_09090</name>
</gene>
<feature type="non-terminal residue" evidence="1">
    <location>
        <position position="1"/>
    </location>
</feature>
<organism evidence="1 2">
    <name type="scientific">Halorutilus salinus</name>
    <dbReference type="NCBI Taxonomy" id="2487751"/>
    <lineage>
        <taxon>Archaea</taxon>
        <taxon>Methanobacteriati</taxon>
        <taxon>Methanobacteriota</taxon>
        <taxon>Stenosarchaea group</taxon>
        <taxon>Halobacteria</taxon>
        <taxon>Halorutilales</taxon>
        <taxon>Halorutilaceae</taxon>
        <taxon>Halorutilus</taxon>
    </lineage>
</organism>
<dbReference type="EMBL" id="RKLV01000008">
    <property type="protein sequence ID" value="MCX2819503.1"/>
    <property type="molecule type" value="Genomic_DNA"/>
</dbReference>
<dbReference type="AlphaFoldDB" id="A0A9Q4GJ34"/>
<accession>A0A9Q4GJ34</accession>
<evidence type="ECO:0000313" key="2">
    <source>
        <dbReference type="Proteomes" id="UP001149411"/>
    </source>
</evidence>
<proteinExistence type="predicted"/>
<name>A0A9Q4GJ34_9EURY</name>
<evidence type="ECO:0000313" key="1">
    <source>
        <dbReference type="EMBL" id="MCX2819503.1"/>
    </source>
</evidence>
<dbReference type="Proteomes" id="UP001149411">
    <property type="component" value="Unassembled WGS sequence"/>
</dbReference>